<keyword evidence="5" id="KW-0804">Transcription</keyword>
<dbReference type="Gene3D" id="3.40.50.2300">
    <property type="match status" value="1"/>
</dbReference>
<dbReference type="EMBL" id="FZON01000065">
    <property type="protein sequence ID" value="SNT17066.1"/>
    <property type="molecule type" value="Genomic_DNA"/>
</dbReference>
<organism evidence="8 9">
    <name type="scientific">Antarctobacter heliothermus</name>
    <dbReference type="NCBI Taxonomy" id="74033"/>
    <lineage>
        <taxon>Bacteria</taxon>
        <taxon>Pseudomonadati</taxon>
        <taxon>Pseudomonadota</taxon>
        <taxon>Alphaproteobacteria</taxon>
        <taxon>Rhodobacterales</taxon>
        <taxon>Roseobacteraceae</taxon>
        <taxon>Antarctobacter</taxon>
    </lineage>
</organism>
<feature type="domain" description="Response regulatory" evidence="7">
    <location>
        <begin position="107"/>
        <end position="223"/>
    </location>
</feature>
<protein>
    <submittedName>
        <fullName evidence="8">Response regulator receiver domain-containing protein</fullName>
    </submittedName>
</protein>
<evidence type="ECO:0000256" key="6">
    <source>
        <dbReference type="PROSITE-ProRule" id="PRU00169"/>
    </source>
</evidence>
<dbReference type="PANTHER" id="PTHR44591">
    <property type="entry name" value="STRESS RESPONSE REGULATOR PROTEIN 1"/>
    <property type="match status" value="1"/>
</dbReference>
<keyword evidence="1 6" id="KW-0597">Phosphoprotein</keyword>
<evidence type="ECO:0000256" key="1">
    <source>
        <dbReference type="ARBA" id="ARBA00022553"/>
    </source>
</evidence>
<dbReference type="PANTHER" id="PTHR44591:SF3">
    <property type="entry name" value="RESPONSE REGULATORY DOMAIN-CONTAINING PROTEIN"/>
    <property type="match status" value="1"/>
</dbReference>
<dbReference type="CDD" id="cd17574">
    <property type="entry name" value="REC_OmpR"/>
    <property type="match status" value="1"/>
</dbReference>
<dbReference type="AlphaFoldDB" id="A0A239KFD8"/>
<dbReference type="SUPFAM" id="SSF52172">
    <property type="entry name" value="CheY-like"/>
    <property type="match status" value="1"/>
</dbReference>
<dbReference type="FunFam" id="3.40.50.2300:FF:000001">
    <property type="entry name" value="DNA-binding response regulator PhoB"/>
    <property type="match status" value="1"/>
</dbReference>
<feature type="modified residue" description="4-aspartylphosphate" evidence="6">
    <location>
        <position position="156"/>
    </location>
</feature>
<evidence type="ECO:0000259" key="7">
    <source>
        <dbReference type="PROSITE" id="PS50110"/>
    </source>
</evidence>
<dbReference type="SMART" id="SM00448">
    <property type="entry name" value="REC"/>
    <property type="match status" value="1"/>
</dbReference>
<proteinExistence type="predicted"/>
<dbReference type="Pfam" id="PF00072">
    <property type="entry name" value="Response_reg"/>
    <property type="match status" value="1"/>
</dbReference>
<reference evidence="8 9" key="1">
    <citation type="submission" date="2017-06" db="EMBL/GenBank/DDBJ databases">
        <authorList>
            <person name="Kim H.J."/>
            <person name="Triplett B.A."/>
        </authorList>
    </citation>
    <scope>NUCLEOTIDE SEQUENCE [LARGE SCALE GENOMIC DNA]</scope>
    <source>
        <strain evidence="8 9">DSM 11445</strain>
    </source>
</reference>
<accession>A0A239KFD8</accession>
<dbReference type="GO" id="GO:0000160">
    <property type="term" value="P:phosphorelay signal transduction system"/>
    <property type="evidence" value="ECO:0007669"/>
    <property type="project" value="UniProtKB-KW"/>
</dbReference>
<sequence length="225" mass="25453">MVGVNRRSLRPPVGVEQNPLMWKANQSRLMLCCMPLMTQSPQGEFTWYSNPAMLLGPAGDRGFKKTCVMRQQFFDTGGKYRLKSPICWRTGAKRPERRRAGDRMGGQVLLIEDEPNIIEAIRFILSRDGWQVHTHSNGTDAVQIVRDRAPDVVILDVMLPGRSGYDILRELRDDPDHVDLPVLMLTARGQSKDREMAERAGASRFMTKPFSNAEVLDAVRSLCPQ</sequence>
<gene>
    <name evidence="8" type="ORF">SAMN04488078_10658</name>
</gene>
<evidence type="ECO:0000313" key="8">
    <source>
        <dbReference type="EMBL" id="SNT17066.1"/>
    </source>
</evidence>
<evidence type="ECO:0000256" key="4">
    <source>
        <dbReference type="ARBA" id="ARBA00023125"/>
    </source>
</evidence>
<dbReference type="InterPro" id="IPR050595">
    <property type="entry name" value="Bact_response_regulator"/>
</dbReference>
<dbReference type="PROSITE" id="PS50110">
    <property type="entry name" value="RESPONSE_REGULATORY"/>
    <property type="match status" value="1"/>
</dbReference>
<dbReference type="InterPro" id="IPR011006">
    <property type="entry name" value="CheY-like_superfamily"/>
</dbReference>
<keyword evidence="4" id="KW-0238">DNA-binding</keyword>
<dbReference type="Proteomes" id="UP000198440">
    <property type="component" value="Unassembled WGS sequence"/>
</dbReference>
<dbReference type="GO" id="GO:0003677">
    <property type="term" value="F:DNA binding"/>
    <property type="evidence" value="ECO:0007669"/>
    <property type="project" value="UniProtKB-KW"/>
</dbReference>
<keyword evidence="3" id="KW-0805">Transcription regulation</keyword>
<evidence type="ECO:0000313" key="9">
    <source>
        <dbReference type="Proteomes" id="UP000198440"/>
    </source>
</evidence>
<dbReference type="InterPro" id="IPR001789">
    <property type="entry name" value="Sig_transdc_resp-reg_receiver"/>
</dbReference>
<evidence type="ECO:0000256" key="2">
    <source>
        <dbReference type="ARBA" id="ARBA00023012"/>
    </source>
</evidence>
<name>A0A239KFD8_9RHOB</name>
<keyword evidence="2" id="KW-0902">Two-component regulatory system</keyword>
<evidence type="ECO:0000256" key="3">
    <source>
        <dbReference type="ARBA" id="ARBA00023015"/>
    </source>
</evidence>
<evidence type="ECO:0000256" key="5">
    <source>
        <dbReference type="ARBA" id="ARBA00023163"/>
    </source>
</evidence>